<evidence type="ECO:0000313" key="3">
    <source>
        <dbReference type="Proteomes" id="UP000198635"/>
    </source>
</evidence>
<feature type="transmembrane region" description="Helical" evidence="1">
    <location>
        <begin position="62"/>
        <end position="80"/>
    </location>
</feature>
<gene>
    <name evidence="2" type="ORF">SAMN04488082_10195</name>
</gene>
<feature type="transmembrane region" description="Helical" evidence="1">
    <location>
        <begin position="342"/>
        <end position="362"/>
    </location>
</feature>
<evidence type="ECO:0000256" key="1">
    <source>
        <dbReference type="SAM" id="Phobius"/>
    </source>
</evidence>
<dbReference type="OrthoDB" id="5411746at2"/>
<keyword evidence="3" id="KW-1185">Reference proteome</keyword>
<dbReference type="AlphaFoldDB" id="A0A1I3MW45"/>
<feature type="transmembrane region" description="Helical" evidence="1">
    <location>
        <begin position="231"/>
        <end position="252"/>
    </location>
</feature>
<keyword evidence="1" id="KW-0472">Membrane</keyword>
<sequence>MERYGENYLEERKLVKRWPQPIPAIVALVLTLAVFYGSWWIFQDPRGLMRMYTPYVGYMYTRWWLIMLIWMVYIFNFWPFRRKWLETTHPAIKGAVLTGISVVILWVLIKGFFEYFLGNFGLAYFNPEQLTKLPGITEFFAIEYAALACLMFAAIASWLSPAWVVAFEEVPWQGMSQPGKGISILVMTFFLSTLVYFVTMHSHMGILYYPWQYFTSIAPPYWEQFADTVSGNFHVSWIMCATVTVWMVETIWERFPFKLIRTNWLRRVVAFFGIIAIAWAMHLFLYFAQELTWGEAIRGTRRDFAPDWRWLHVGEMAVFWLVPALFINFYCDNWPRRFSLPVNVLVRTLVSIAAAIMLYLFYYSTSHFFLGTQKGFSHPQQFPMIPTIWLINIWLVHHWFMDNWPAWKMVPKTATEIAADHAAEKAQLDGLRWSPALGLGLGVGLACGVAVYFIVLKALPLAYQSITIIK</sequence>
<feature type="transmembrane region" description="Helical" evidence="1">
    <location>
        <begin position="382"/>
        <end position="400"/>
    </location>
</feature>
<evidence type="ECO:0000313" key="2">
    <source>
        <dbReference type="EMBL" id="SFJ01169.1"/>
    </source>
</evidence>
<feature type="transmembrane region" description="Helical" evidence="1">
    <location>
        <begin position="436"/>
        <end position="455"/>
    </location>
</feature>
<accession>A0A1I3MW45</accession>
<dbReference type="Proteomes" id="UP000198635">
    <property type="component" value="Unassembled WGS sequence"/>
</dbReference>
<proteinExistence type="predicted"/>
<feature type="transmembrane region" description="Helical" evidence="1">
    <location>
        <begin position="144"/>
        <end position="164"/>
    </location>
</feature>
<dbReference type="STRING" id="52560.SAMN04488082_10195"/>
<reference evidence="3" key="1">
    <citation type="submission" date="2016-10" db="EMBL/GenBank/DDBJ databases">
        <authorList>
            <person name="Varghese N."/>
            <person name="Submissions S."/>
        </authorList>
    </citation>
    <scope>NUCLEOTIDE SEQUENCE [LARGE SCALE GENOMIC DNA]</scope>
    <source>
        <strain evidence="3">DSM 5918</strain>
    </source>
</reference>
<feature type="transmembrane region" description="Helical" evidence="1">
    <location>
        <begin position="184"/>
        <end position="211"/>
    </location>
</feature>
<feature type="transmembrane region" description="Helical" evidence="1">
    <location>
        <begin position="92"/>
        <end position="113"/>
    </location>
</feature>
<protein>
    <submittedName>
        <fullName evidence="2">Amino acid transporter, AAT family</fullName>
    </submittedName>
</protein>
<organism evidence="2 3">
    <name type="scientific">Desulfomicrobium apsheronum</name>
    <dbReference type="NCBI Taxonomy" id="52560"/>
    <lineage>
        <taxon>Bacteria</taxon>
        <taxon>Pseudomonadati</taxon>
        <taxon>Thermodesulfobacteriota</taxon>
        <taxon>Desulfovibrionia</taxon>
        <taxon>Desulfovibrionales</taxon>
        <taxon>Desulfomicrobiaceae</taxon>
        <taxon>Desulfomicrobium</taxon>
    </lineage>
</organism>
<feature type="transmembrane region" description="Helical" evidence="1">
    <location>
        <begin position="264"/>
        <end position="288"/>
    </location>
</feature>
<name>A0A1I3MW45_9BACT</name>
<keyword evidence="1" id="KW-1133">Transmembrane helix</keyword>
<feature type="transmembrane region" description="Helical" evidence="1">
    <location>
        <begin position="308"/>
        <end position="330"/>
    </location>
</feature>
<dbReference type="RefSeq" id="WP_092372192.1">
    <property type="nucleotide sequence ID" value="NZ_FORX01000001.1"/>
</dbReference>
<dbReference type="EMBL" id="FORX01000001">
    <property type="protein sequence ID" value="SFJ01169.1"/>
    <property type="molecule type" value="Genomic_DNA"/>
</dbReference>
<feature type="transmembrane region" description="Helical" evidence="1">
    <location>
        <begin position="21"/>
        <end position="42"/>
    </location>
</feature>
<keyword evidence="1" id="KW-0812">Transmembrane</keyword>